<gene>
    <name evidence="3" type="ORF">AYY18_13780</name>
</gene>
<feature type="domain" description="Fatty acid desaturase" evidence="2">
    <location>
        <begin position="75"/>
        <end position="344"/>
    </location>
</feature>
<dbReference type="PANTHER" id="PTHR19353:SF19">
    <property type="entry name" value="DELTA(5) FATTY ACID DESATURASE C-RELATED"/>
    <property type="match status" value="1"/>
</dbReference>
<dbReference type="PANTHER" id="PTHR19353">
    <property type="entry name" value="FATTY ACID DESATURASE 2"/>
    <property type="match status" value="1"/>
</dbReference>
<feature type="transmembrane region" description="Helical" evidence="1">
    <location>
        <begin position="168"/>
        <end position="188"/>
    </location>
</feature>
<keyword evidence="1" id="KW-0472">Membrane</keyword>
<evidence type="ECO:0000256" key="1">
    <source>
        <dbReference type="SAM" id="Phobius"/>
    </source>
</evidence>
<dbReference type="GO" id="GO:0016020">
    <property type="term" value="C:membrane"/>
    <property type="evidence" value="ECO:0007669"/>
    <property type="project" value="TreeGrafter"/>
</dbReference>
<evidence type="ECO:0000259" key="2">
    <source>
        <dbReference type="Pfam" id="PF00487"/>
    </source>
</evidence>
<dbReference type="Proteomes" id="UP000092377">
    <property type="component" value="Unassembled WGS sequence"/>
</dbReference>
<feature type="transmembrane region" description="Helical" evidence="1">
    <location>
        <begin position="235"/>
        <end position="260"/>
    </location>
</feature>
<protein>
    <submittedName>
        <fullName evidence="3">Linoleoyl-CoA desaturase</fullName>
    </submittedName>
</protein>
<feature type="transmembrane region" description="Helical" evidence="1">
    <location>
        <begin position="209"/>
        <end position="229"/>
    </location>
</feature>
<dbReference type="AlphaFoldDB" id="A0A1B8HT26"/>
<proteinExistence type="predicted"/>
<name>A0A1B8HT26_9GAMM</name>
<dbReference type="InterPro" id="IPR012171">
    <property type="entry name" value="Fatty_acid_desaturase"/>
</dbReference>
<dbReference type="EMBL" id="LZEY01000003">
    <property type="protein sequence ID" value="OBU12936.1"/>
    <property type="molecule type" value="Genomic_DNA"/>
</dbReference>
<sequence length="369" mass="42918">MRNPESLPPLGFKSQDDLVFHRALQMAANQYLQNNSDHRFADRRAYLKSGLLFLACLSSYGLMLISGGGIVFFIFYPLFIFFALLLAINVVHDASHNAVLRSAAANRILNFWITLPLGLDPDCWRVRHIIFHHAHTNIRYYDLDIEENFLLRQTPYQRWYPFMRWQHVYWPLIAAMTFPALIWGYDWFDRFNLTRVTPEMRHQGGRGTGLFLLSKGLHLIFALLIPYWLLSSAGIGLGTLLLVYLLSQMLASLVFIVLILGAHWAKATFYTAPDSGRMTHGFYTHTFSTTYDWQTTPRRLTYWLGGLNLHLTHHLFPHWHHRHYPALAGIIRQTAAQFGLDYHCISARELFRYQQQFLKRMGAGGKTER</sequence>
<dbReference type="OrthoDB" id="104711at2"/>
<reference evidence="4" key="1">
    <citation type="submission" date="2016-06" db="EMBL/GenBank/DDBJ databases">
        <authorList>
            <person name="Butler K."/>
        </authorList>
    </citation>
    <scope>NUCLEOTIDE SEQUENCE [LARGE SCALE GENOMIC DNA]</scope>
    <source>
        <strain evidence="4">GCSL-Mp20</strain>
    </source>
</reference>
<keyword evidence="1" id="KW-1133">Transmembrane helix</keyword>
<dbReference type="InterPro" id="IPR005804">
    <property type="entry name" value="FA_desaturase_dom"/>
</dbReference>
<keyword evidence="1" id="KW-0812">Transmembrane</keyword>
<organism evidence="3 4">
    <name type="scientific">Morganella psychrotolerans</name>
    <dbReference type="NCBI Taxonomy" id="368603"/>
    <lineage>
        <taxon>Bacteria</taxon>
        <taxon>Pseudomonadati</taxon>
        <taxon>Pseudomonadota</taxon>
        <taxon>Gammaproteobacteria</taxon>
        <taxon>Enterobacterales</taxon>
        <taxon>Morganellaceae</taxon>
        <taxon>Morganella</taxon>
    </lineage>
</organism>
<accession>A0A1B8HT26</accession>
<evidence type="ECO:0000313" key="3">
    <source>
        <dbReference type="EMBL" id="OBU12936.1"/>
    </source>
</evidence>
<comment type="caution">
    <text evidence="3">The sequence shown here is derived from an EMBL/GenBank/DDBJ whole genome shotgun (WGS) entry which is preliminary data.</text>
</comment>
<dbReference type="RefSeq" id="WP_067398961.1">
    <property type="nucleotide sequence ID" value="NZ_LZEY01000003.1"/>
</dbReference>
<feature type="transmembrane region" description="Helical" evidence="1">
    <location>
        <begin position="70"/>
        <end position="91"/>
    </location>
</feature>
<evidence type="ECO:0000313" key="4">
    <source>
        <dbReference type="Proteomes" id="UP000092377"/>
    </source>
</evidence>
<dbReference type="GO" id="GO:0016717">
    <property type="term" value="F:oxidoreductase activity, acting on paired donors, with oxidation of a pair of donors resulting in the reduction of molecular oxygen to two molecules of water"/>
    <property type="evidence" value="ECO:0007669"/>
    <property type="project" value="TreeGrafter"/>
</dbReference>
<keyword evidence="4" id="KW-1185">Reference proteome</keyword>
<dbReference type="GO" id="GO:0008610">
    <property type="term" value="P:lipid biosynthetic process"/>
    <property type="evidence" value="ECO:0007669"/>
    <property type="project" value="UniProtKB-ARBA"/>
</dbReference>
<feature type="transmembrane region" description="Helical" evidence="1">
    <location>
        <begin position="45"/>
        <end position="64"/>
    </location>
</feature>
<dbReference type="Pfam" id="PF00487">
    <property type="entry name" value="FA_desaturase"/>
    <property type="match status" value="1"/>
</dbReference>
<dbReference type="CDD" id="cd03506">
    <property type="entry name" value="Delta6-FADS-like"/>
    <property type="match status" value="1"/>
</dbReference>